<keyword evidence="1" id="KW-0472">Membrane</keyword>
<proteinExistence type="predicted"/>
<feature type="transmembrane region" description="Helical" evidence="1">
    <location>
        <begin position="151"/>
        <end position="170"/>
    </location>
</feature>
<reference evidence="2 3" key="1">
    <citation type="submission" date="2018-11" db="EMBL/GenBank/DDBJ databases">
        <title>Genome sequence of Apiotrichum porosum DSM 27194.</title>
        <authorList>
            <person name="Aliyu H."/>
            <person name="Gorte O."/>
            <person name="Ochsenreither K."/>
        </authorList>
    </citation>
    <scope>NUCLEOTIDE SEQUENCE [LARGE SCALE GENOMIC DNA]</scope>
    <source>
        <strain evidence="2 3">DSM 27194</strain>
    </source>
</reference>
<dbReference type="RefSeq" id="XP_028474326.1">
    <property type="nucleotide sequence ID" value="XM_028617019.1"/>
</dbReference>
<dbReference type="EMBL" id="RSCE01000010">
    <property type="protein sequence ID" value="RSH79179.1"/>
    <property type="molecule type" value="Genomic_DNA"/>
</dbReference>
<feature type="transmembrane region" description="Helical" evidence="1">
    <location>
        <begin position="109"/>
        <end position="130"/>
    </location>
</feature>
<comment type="caution">
    <text evidence="2">The sequence shown here is derived from an EMBL/GenBank/DDBJ whole genome shotgun (WGS) entry which is preliminary data.</text>
</comment>
<dbReference type="GeneID" id="39585761"/>
<keyword evidence="1" id="KW-0812">Transmembrane</keyword>
<evidence type="ECO:0000313" key="3">
    <source>
        <dbReference type="Proteomes" id="UP000279236"/>
    </source>
</evidence>
<evidence type="ECO:0000313" key="2">
    <source>
        <dbReference type="EMBL" id="RSH79179.1"/>
    </source>
</evidence>
<keyword evidence="3" id="KW-1185">Reference proteome</keyword>
<sequence>MILLHFVLLLIFHGLSGIWKFLVLCYNRPWLVVARLATEYNLWNFDTTNIAYSIVRIIHTIVKDTEHEERQVHVQPHPFLLQLPSVREALRLADLVTLGNRIAQRLTGYGWAVVIVVTLDAWLVLKYCIIDRLPDTDARGQRNFYQKAAKGFIFLINITFFSIRICAAILKDDAGICRQPLGVLLSAAYIYPVSPAAIAHTSQYALRGNAHPCGTETTSVSDHPRPLGHSGGDVAGPCLHNYQGTGVHYAFQIADCGMKVFGPTVPDYTLNIGLHPFLTDVPSIRDLLGINRWDGTVVMVVTAASWMCLCRIFNGLKSTHGPGVYEGQ</sequence>
<name>A0A427XJW0_9TREE</name>
<gene>
    <name evidence="2" type="ORF">EHS24_001218</name>
</gene>
<accession>A0A427XJW0</accession>
<evidence type="ECO:0000256" key="1">
    <source>
        <dbReference type="SAM" id="Phobius"/>
    </source>
</evidence>
<dbReference type="AlphaFoldDB" id="A0A427XJW0"/>
<dbReference type="Proteomes" id="UP000279236">
    <property type="component" value="Unassembled WGS sequence"/>
</dbReference>
<keyword evidence="1" id="KW-1133">Transmembrane helix</keyword>
<protein>
    <submittedName>
        <fullName evidence="2">Uncharacterized protein</fullName>
    </submittedName>
</protein>
<organism evidence="2 3">
    <name type="scientific">Apiotrichum porosum</name>
    <dbReference type="NCBI Taxonomy" id="105984"/>
    <lineage>
        <taxon>Eukaryota</taxon>
        <taxon>Fungi</taxon>
        <taxon>Dikarya</taxon>
        <taxon>Basidiomycota</taxon>
        <taxon>Agaricomycotina</taxon>
        <taxon>Tremellomycetes</taxon>
        <taxon>Trichosporonales</taxon>
        <taxon>Trichosporonaceae</taxon>
        <taxon>Apiotrichum</taxon>
    </lineage>
</organism>